<dbReference type="Proteomes" id="UP000277811">
    <property type="component" value="Unassembled WGS sequence"/>
</dbReference>
<organism evidence="1 2">
    <name type="scientific">Lucifera butyrica</name>
    <dbReference type="NCBI Taxonomy" id="1351585"/>
    <lineage>
        <taxon>Bacteria</taxon>
        <taxon>Bacillati</taxon>
        <taxon>Bacillota</taxon>
        <taxon>Negativicutes</taxon>
        <taxon>Veillonellales</taxon>
        <taxon>Veillonellaceae</taxon>
        <taxon>Lucifera</taxon>
    </lineage>
</organism>
<accession>A0A498R9P9</accession>
<dbReference type="EMBL" id="UPPP01000068">
    <property type="protein sequence ID" value="VBB06863.1"/>
    <property type="molecule type" value="Genomic_DNA"/>
</dbReference>
<name>A0A498R9P9_9FIRM</name>
<dbReference type="OrthoDB" id="9865710at2"/>
<gene>
    <name evidence="1" type="ORF">LUCI_2100</name>
</gene>
<evidence type="ECO:0000313" key="1">
    <source>
        <dbReference type="EMBL" id="VBB06863.1"/>
    </source>
</evidence>
<sequence length="65" mass="7598">MSLGYSRKELGKLHKKFYEERMEKNPDGEAFQRALMSMIKAILDVIDANNKKLEEEIKNLKKNSP</sequence>
<dbReference type="RefSeq" id="WP_122627809.1">
    <property type="nucleotide sequence ID" value="NZ_UPPP01000068.1"/>
</dbReference>
<dbReference type="AlphaFoldDB" id="A0A498R9P9"/>
<proteinExistence type="predicted"/>
<protein>
    <submittedName>
        <fullName evidence="1">Uncharacterized protein</fullName>
    </submittedName>
</protein>
<evidence type="ECO:0000313" key="2">
    <source>
        <dbReference type="Proteomes" id="UP000277811"/>
    </source>
</evidence>
<reference evidence="1 2" key="1">
    <citation type="submission" date="2018-06" db="EMBL/GenBank/DDBJ databases">
        <authorList>
            <person name="Strepis N."/>
        </authorList>
    </citation>
    <scope>NUCLEOTIDE SEQUENCE [LARGE SCALE GENOMIC DNA]</scope>
    <source>
        <strain evidence="1">LUCI</strain>
    </source>
</reference>
<keyword evidence="2" id="KW-1185">Reference proteome</keyword>